<dbReference type="SUPFAM" id="SSF81321">
    <property type="entry name" value="Family A G protein-coupled receptor-like"/>
    <property type="match status" value="1"/>
</dbReference>
<evidence type="ECO:0000313" key="13">
    <source>
        <dbReference type="EMBL" id="KAJ6222175.1"/>
    </source>
</evidence>
<feature type="domain" description="G-protein coupled receptors family 1 profile" evidence="12">
    <location>
        <begin position="52"/>
        <end position="253"/>
    </location>
</feature>
<evidence type="ECO:0000256" key="2">
    <source>
        <dbReference type="ARBA" id="ARBA00010663"/>
    </source>
</evidence>
<dbReference type="PROSITE" id="PS50262">
    <property type="entry name" value="G_PROTEIN_RECEP_F1_2"/>
    <property type="match status" value="1"/>
</dbReference>
<dbReference type="GO" id="GO:0005886">
    <property type="term" value="C:plasma membrane"/>
    <property type="evidence" value="ECO:0007669"/>
    <property type="project" value="UniProtKB-SubCell"/>
</dbReference>
<dbReference type="InterPro" id="IPR050569">
    <property type="entry name" value="TAAR"/>
</dbReference>
<dbReference type="PANTHER" id="PTHR24249:SF411">
    <property type="entry name" value="G-PROTEIN COUPLED RECEPTORS FAMILY 1 PROFILE DOMAIN-CONTAINING PROTEIN"/>
    <property type="match status" value="1"/>
</dbReference>
<protein>
    <recommendedName>
        <fullName evidence="12">G-protein coupled receptors family 1 profile domain-containing protein</fullName>
    </recommendedName>
</protein>
<sequence length="253" mass="28988">MPSTIETNMAEFKNYSCDHSGSFGRYPNDDVSLALSIKLSLIFTITLLIVVFNLGTIVILHSKQYSCRQRELPKTLMTSLSLTDLSMGLLVTPVCFLSLAKGCFPFRQVVCQVEAILISSLFHSSSLLLISIAVDRYICINYPLRYRSIMTKKVHYGMAFFSLLYSFAVYMMLILPHSQFTFDTSGLFNCEPFYYQDRSIIIVAFSLFFIPSISVIIYCYTAIFIVAHRQLQQIRRNSFNGHFIKFQNNHMVS</sequence>
<feature type="transmembrane region" description="Helical" evidence="11">
    <location>
        <begin position="39"/>
        <end position="60"/>
    </location>
</feature>
<comment type="similarity">
    <text evidence="2 10">Belongs to the G-protein coupled receptor 1 family.</text>
</comment>
<evidence type="ECO:0000256" key="3">
    <source>
        <dbReference type="ARBA" id="ARBA00022475"/>
    </source>
</evidence>
<dbReference type="OMA" id="AFTHTSM"/>
<gene>
    <name evidence="13" type="ORF">RDWZM_000720</name>
</gene>
<dbReference type="Proteomes" id="UP001142055">
    <property type="component" value="Chromosome 1"/>
</dbReference>
<evidence type="ECO:0000256" key="8">
    <source>
        <dbReference type="ARBA" id="ARBA00023170"/>
    </source>
</evidence>
<evidence type="ECO:0000256" key="4">
    <source>
        <dbReference type="ARBA" id="ARBA00022692"/>
    </source>
</evidence>
<evidence type="ECO:0000256" key="7">
    <source>
        <dbReference type="ARBA" id="ARBA00023136"/>
    </source>
</evidence>
<comment type="subcellular location">
    <subcellularLocation>
        <location evidence="1">Cell membrane</location>
        <topology evidence="1">Multi-pass membrane protein</topology>
    </subcellularLocation>
</comment>
<evidence type="ECO:0000256" key="1">
    <source>
        <dbReference type="ARBA" id="ARBA00004651"/>
    </source>
</evidence>
<evidence type="ECO:0000256" key="9">
    <source>
        <dbReference type="ARBA" id="ARBA00023224"/>
    </source>
</evidence>
<dbReference type="EMBL" id="JAPWDV010000001">
    <property type="protein sequence ID" value="KAJ6222175.1"/>
    <property type="molecule type" value="Genomic_DNA"/>
</dbReference>
<keyword evidence="3" id="KW-1003">Cell membrane</keyword>
<dbReference type="InterPro" id="IPR000276">
    <property type="entry name" value="GPCR_Rhodpsn"/>
</dbReference>
<evidence type="ECO:0000259" key="12">
    <source>
        <dbReference type="PROSITE" id="PS50262"/>
    </source>
</evidence>
<name>A0A9Q0RQ27_BLOTA</name>
<feature type="transmembrane region" description="Helical" evidence="11">
    <location>
        <begin position="115"/>
        <end position="134"/>
    </location>
</feature>
<dbReference type="PRINTS" id="PR00237">
    <property type="entry name" value="GPCRRHODOPSN"/>
</dbReference>
<accession>A0A9Q0RQ27</accession>
<keyword evidence="9 10" id="KW-0807">Transducer</keyword>
<keyword evidence="8 10" id="KW-0675">Receptor</keyword>
<keyword evidence="6 10" id="KW-0297">G-protein coupled receptor</keyword>
<evidence type="ECO:0000313" key="14">
    <source>
        <dbReference type="Proteomes" id="UP001142055"/>
    </source>
</evidence>
<dbReference type="PANTHER" id="PTHR24249">
    <property type="entry name" value="HISTAMINE RECEPTOR-RELATED G-PROTEIN COUPLED RECEPTOR"/>
    <property type="match status" value="1"/>
</dbReference>
<proteinExistence type="inferred from homology"/>
<keyword evidence="5 11" id="KW-1133">Transmembrane helix</keyword>
<dbReference type="GO" id="GO:0004930">
    <property type="term" value="F:G protein-coupled receptor activity"/>
    <property type="evidence" value="ECO:0007669"/>
    <property type="project" value="UniProtKB-KW"/>
</dbReference>
<feature type="transmembrane region" description="Helical" evidence="11">
    <location>
        <begin position="200"/>
        <end position="227"/>
    </location>
</feature>
<reference evidence="13" key="1">
    <citation type="submission" date="2022-12" db="EMBL/GenBank/DDBJ databases">
        <title>Genome assemblies of Blomia tropicalis.</title>
        <authorList>
            <person name="Cui Y."/>
        </authorList>
    </citation>
    <scope>NUCLEOTIDE SEQUENCE</scope>
    <source>
        <tissue evidence="13">Adult mites</tissue>
    </source>
</reference>
<organism evidence="13 14">
    <name type="scientific">Blomia tropicalis</name>
    <name type="common">Mite</name>
    <dbReference type="NCBI Taxonomy" id="40697"/>
    <lineage>
        <taxon>Eukaryota</taxon>
        <taxon>Metazoa</taxon>
        <taxon>Ecdysozoa</taxon>
        <taxon>Arthropoda</taxon>
        <taxon>Chelicerata</taxon>
        <taxon>Arachnida</taxon>
        <taxon>Acari</taxon>
        <taxon>Acariformes</taxon>
        <taxon>Sarcoptiformes</taxon>
        <taxon>Astigmata</taxon>
        <taxon>Glycyphagoidea</taxon>
        <taxon>Echimyopodidae</taxon>
        <taxon>Blomia</taxon>
    </lineage>
</organism>
<keyword evidence="14" id="KW-1185">Reference proteome</keyword>
<dbReference type="CDD" id="cd00637">
    <property type="entry name" value="7tm_classA_rhodopsin-like"/>
    <property type="match status" value="1"/>
</dbReference>
<comment type="caution">
    <text evidence="13">The sequence shown here is derived from an EMBL/GenBank/DDBJ whole genome shotgun (WGS) entry which is preliminary data.</text>
</comment>
<evidence type="ECO:0000256" key="10">
    <source>
        <dbReference type="RuleBase" id="RU000688"/>
    </source>
</evidence>
<dbReference type="Pfam" id="PF00001">
    <property type="entry name" value="7tm_1"/>
    <property type="match status" value="1"/>
</dbReference>
<dbReference type="PROSITE" id="PS00237">
    <property type="entry name" value="G_PROTEIN_RECEP_F1_1"/>
    <property type="match status" value="1"/>
</dbReference>
<feature type="transmembrane region" description="Helical" evidence="11">
    <location>
        <begin position="154"/>
        <end position="175"/>
    </location>
</feature>
<dbReference type="Gene3D" id="1.20.1070.10">
    <property type="entry name" value="Rhodopsin 7-helix transmembrane proteins"/>
    <property type="match status" value="1"/>
</dbReference>
<dbReference type="InterPro" id="IPR017452">
    <property type="entry name" value="GPCR_Rhodpsn_7TM"/>
</dbReference>
<evidence type="ECO:0000256" key="11">
    <source>
        <dbReference type="SAM" id="Phobius"/>
    </source>
</evidence>
<keyword evidence="7 11" id="KW-0472">Membrane</keyword>
<evidence type="ECO:0000256" key="5">
    <source>
        <dbReference type="ARBA" id="ARBA00022989"/>
    </source>
</evidence>
<feature type="transmembrane region" description="Helical" evidence="11">
    <location>
        <begin position="80"/>
        <end position="100"/>
    </location>
</feature>
<keyword evidence="4 10" id="KW-0812">Transmembrane</keyword>
<evidence type="ECO:0000256" key="6">
    <source>
        <dbReference type="ARBA" id="ARBA00023040"/>
    </source>
</evidence>
<dbReference type="AlphaFoldDB" id="A0A9Q0RQ27"/>